<dbReference type="AlphaFoldDB" id="A0A380WTF2"/>
<organism evidence="1 2">
    <name type="scientific">Aminobacter aminovorans</name>
    <name type="common">Chelatobacter heintzii</name>
    <dbReference type="NCBI Taxonomy" id="83263"/>
    <lineage>
        <taxon>Bacteria</taxon>
        <taxon>Pseudomonadati</taxon>
        <taxon>Pseudomonadota</taxon>
        <taxon>Alphaproteobacteria</taxon>
        <taxon>Hyphomicrobiales</taxon>
        <taxon>Phyllobacteriaceae</taxon>
        <taxon>Aminobacter</taxon>
    </lineage>
</organism>
<accession>A0A380WTF2</accession>
<sequence length="183" mass="20376">MPILAIILGLLLIAILVILAIAATKPATFSIQRTTDIDSAPDAIFPLINDFHNWRDWSPWEALDPDLKRKMSGAESGRGAVYEWDGNKKVGSGRMEITEVAAPNKVVIKLDFLKPFEAHNVARFTMEPRAGKTRLNWEMTGPSPFMSKVMQVFMNFDQMVGKDFEKGLASIKAIAERKRLAGS</sequence>
<evidence type="ECO:0000313" key="2">
    <source>
        <dbReference type="Proteomes" id="UP000254701"/>
    </source>
</evidence>
<dbReference type="Proteomes" id="UP000254701">
    <property type="component" value="Unassembled WGS sequence"/>
</dbReference>
<dbReference type="Pfam" id="PF10604">
    <property type="entry name" value="Polyketide_cyc2"/>
    <property type="match status" value="1"/>
</dbReference>
<reference evidence="1 2" key="1">
    <citation type="submission" date="2018-06" db="EMBL/GenBank/DDBJ databases">
        <authorList>
            <consortium name="Pathogen Informatics"/>
            <person name="Doyle S."/>
        </authorList>
    </citation>
    <scope>NUCLEOTIDE SEQUENCE [LARGE SCALE GENOMIC DNA]</scope>
    <source>
        <strain evidence="1 2">NCTC10684</strain>
    </source>
</reference>
<dbReference type="OrthoDB" id="9807923at2"/>
<dbReference type="Gene3D" id="3.30.530.20">
    <property type="match status" value="1"/>
</dbReference>
<dbReference type="CDD" id="cd07818">
    <property type="entry name" value="SRPBCC_1"/>
    <property type="match status" value="1"/>
</dbReference>
<dbReference type="InterPro" id="IPR023393">
    <property type="entry name" value="START-like_dom_sf"/>
</dbReference>
<dbReference type="RefSeq" id="WP_115733406.1">
    <property type="nucleotide sequence ID" value="NZ_BAAAVY010000004.1"/>
</dbReference>
<gene>
    <name evidence="1" type="ORF">NCTC10684_04825</name>
</gene>
<dbReference type="SUPFAM" id="SSF55961">
    <property type="entry name" value="Bet v1-like"/>
    <property type="match status" value="1"/>
</dbReference>
<proteinExistence type="predicted"/>
<dbReference type="InterPro" id="IPR019587">
    <property type="entry name" value="Polyketide_cyclase/dehydratase"/>
</dbReference>
<evidence type="ECO:0000313" key="1">
    <source>
        <dbReference type="EMBL" id="SUU91556.1"/>
    </source>
</evidence>
<protein>
    <submittedName>
        <fullName evidence="1">Polyketide cyclase / dehydrase and lipid transport</fullName>
    </submittedName>
</protein>
<dbReference type="EMBL" id="UFSM01000001">
    <property type="protein sequence ID" value="SUU91556.1"/>
    <property type="molecule type" value="Genomic_DNA"/>
</dbReference>
<name>A0A380WTF2_AMIAI</name>